<name>A0A1F6F029_9BACT</name>
<dbReference type="Proteomes" id="UP000177372">
    <property type="component" value="Unassembled WGS sequence"/>
</dbReference>
<proteinExistence type="predicted"/>
<dbReference type="EMBL" id="MFLZ01000038">
    <property type="protein sequence ID" value="OGG79222.1"/>
    <property type="molecule type" value="Genomic_DNA"/>
</dbReference>
<evidence type="ECO:0000313" key="1">
    <source>
        <dbReference type="EMBL" id="OGG79222.1"/>
    </source>
</evidence>
<accession>A0A1F6F029</accession>
<dbReference type="AlphaFoldDB" id="A0A1F6F029"/>
<protein>
    <recommendedName>
        <fullName evidence="3">SHS2 domain-containing protein</fullName>
    </recommendedName>
</protein>
<gene>
    <name evidence="1" type="ORF">A3A39_04875</name>
</gene>
<reference evidence="1 2" key="1">
    <citation type="journal article" date="2016" name="Nat. Commun.">
        <title>Thousands of microbial genomes shed light on interconnected biogeochemical processes in an aquifer system.</title>
        <authorList>
            <person name="Anantharaman K."/>
            <person name="Brown C.T."/>
            <person name="Hug L.A."/>
            <person name="Sharon I."/>
            <person name="Castelle C.J."/>
            <person name="Probst A.J."/>
            <person name="Thomas B.C."/>
            <person name="Singh A."/>
            <person name="Wilkins M.J."/>
            <person name="Karaoz U."/>
            <person name="Brodie E.L."/>
            <person name="Williams K.H."/>
            <person name="Hubbard S.S."/>
            <person name="Banfield J.F."/>
        </authorList>
    </citation>
    <scope>NUCLEOTIDE SEQUENCE [LARGE SCALE GENOMIC DNA]</scope>
</reference>
<dbReference type="STRING" id="1798512.A3A39_04875"/>
<comment type="caution">
    <text evidence="1">The sequence shown here is derived from an EMBL/GenBank/DDBJ whole genome shotgun (WGS) entry which is preliminary data.</text>
</comment>
<sequence>MFRPLGKQRGRVLAVADIGSGSAGVAIVAIVGDGPARILEAERVALPFEERSPEATVAGVVAQLEDAAQKTLSRYAARKDKPSPHVSGAYAVIRPPWSHSKTIQAVSEFPQETRIEGQMISVLAEEALKGDTGLDSASVFETSVVRVQLNGYPTARPKGKRAHHIEVSLLVSDCNPSIRAGVVETLQKVFACPPPTLRSGTRALLSVLRESTLLPKECLVVNMTSQGTSMIAVRKGVVVETARVPEGSRSILKRVAGEKMPEETLTLMRLLALDQCETDACDAIKTALVGAEPELVKVFGETMGKMSAARRLPNPLILSAHDDIAPWLGRFLSRIDFAQFTMTTRPFSARALTRHDLEGLVTSDETQKADTGLFVAGALVALEAGSNTSRA</sequence>
<evidence type="ECO:0000313" key="2">
    <source>
        <dbReference type="Proteomes" id="UP000177372"/>
    </source>
</evidence>
<evidence type="ECO:0008006" key="3">
    <source>
        <dbReference type="Google" id="ProtNLM"/>
    </source>
</evidence>
<organism evidence="1 2">
    <name type="scientific">Candidatus Kaiserbacteria bacterium RIFCSPLOWO2_01_FULL_54_13</name>
    <dbReference type="NCBI Taxonomy" id="1798512"/>
    <lineage>
        <taxon>Bacteria</taxon>
        <taxon>Candidatus Kaiseribacteriota</taxon>
    </lineage>
</organism>